<sequence length="2109" mass="231461">MASVTSFGIHQPTGLGHAISENILPPDPSPDLYSWEIFPDTSQSERDGEDELLVTKTTVLWSRGGIFRKSFNFAAESEPINQALITQFPTPEGDAGTSSPQNGEPTQDKTPALSKALVVFLKTQAHIFFLSGTSHVVHMPFEVECACAAPVGVVIQRKSQADNSSPIALKFPRVPPNSFISPHVSPVSQRSTQLQFSTEGMGKPKTLPLRLSSTLEDLLEPGMHINESQWPRLVCLTDPFSELGLVVTQPDKSIKSYKRRSTPKTPFLDPAEEILHIETVRQPGQSACDGAEDLVLAITVNREASNYTIWRLAYLNPDDILTRRAKPKPSGGRRRSSMQPGLSGATSPVNTNFRESTGAQIPMKKTRRSERVEKSLEQALSMDGDTGGEVTRRQSRRVSSLLARADLSASHERASFANESMITHPGGRRIDSRSSLRGRVSGSYMPLNVSGSYSVKNNGFLEAPTSDILESLRTGGDFDGFQNIGLDDLDLVDGLSKEIHMTKIHSIPMDNNNVRYSLSSRPARSQCKVFVVVGPPFAVDEDNRTYLLIGIQDPVDKRLQLQALHVQTRKKKSRPKSAIKFGAKRAVPPDSDMVITWGPLRRAQSVVDSCKVIDGDQSMILILSEDMAGERELSIQGPWSELTKVILPLLYYDNIHSLEFAGRYDDKKRKGRRSIGAGLTGAQLEAVCHSKAHGMVDIRDKAGAFHRIQIKLEPTVPQARQLLDVCRSILPDSHGERMLAGWWHIMQWMAENHEGQVANVEWSCCVIELFVLFLALDPANVSQDRQGEPRTTRNATAANSSSNWNQMQEFETPRSLVSPAWMQSKGWRWLLEEPQYASLVSQDGSRSSIQGNDFIKQHIELARGFMASATGVQLVGKDGYLPTATGRSLESRRSAAWSIMMGLHLILEEKKLNTLDSESVFPGPADIRVVACQIARWLKWHDFVQLYELGIQTGVDPSRDSDLDLSPPLPKPEKIPSILDWVQEQLGGSSGEPFPTLADVYSTATQSHKDGLDDRRWSNITPRTLMLRNFFRSLASTRSHAETVETLHRCGITGEVLETLPEAIATPLRDAISMCQSHPPQHWPKELLELVNRTDISLILQPDRLFRDTVLCNSNPSHVAQWDLQLICRNLEDFSSQGLEDGEGNERQAVVRALFKDDRRLNEAQNLLSTNKPRVLRFEPNPKWTDAEYLEKQKEVVTTLATGTLAIPAGRGMLYYSLRFPLLTQKFPISGFQLSCNIKPANVSVSVDKSLFTEEKVNWAFFHQGVAAGLAISPQAKGIDTSWILYNKPGNDLNHRHAGFLLALGLNGHLKSVAKWVAFKYLTPKHTMTSIGLLLGLAASYIGTMDSLITRLLSVHVTRMLPPGAAELNLSHLTQTTGIMGIGLLYCNTQHRRMSEVMMSEIQYIDDEDEEDPLRNEGYRLAAGFALGFINLGKGADLKGLHDMRLTEKLLTVASAAKRVEVVNVLDRSAAGAVVALALIFMKTEDPIVARKVDVPDSILQFDYVRPDMLLLRTVAKNLILWSKIEPSIEWVHGNLPAEYRKMHRSWPASTLKSSDLPFFAIMAGLCFSMALRYAGSANERVRDVLIHYLDGFLGVMRQPATTFDAQMARGNARMCVDVLALSCATVMAGTGDLTVLRRLRLLHGRDDAHTTYGSHMAAHLAVGALFLGCGTMTFGTSNLAIAALLVAFYPLFPANVQDNRSHLQAFRHFWVLATEPRCLVVKDMATGQPISVPIMIQLKQKTEPATTTTAFDIKSGAKTKSDQAQSAEVKAQKKGSKQQKSSGPLASTAASDLSMPLTHLLIRRNTPCLLPPLEDIASIRTDAAALGYWDLTIDFTASNPVFQDNSKSGPIPRAPRSNSKGEKDKSSNADMMTAFRANPCLHLRRRPARDSVFGATLQALGRRNDGALGGIDAGSARAGAAGGRQGTSSIRAGKADVDPLEWVFSLPSLRGLTHAERAVVLDRCTVGDEGSSAVDARLVLEEALEAGGRDELLGLRLLFDWAEKRRAAAVRDKAAKTAEVRVTHGKGKGVQISEPVRSINDDALAEPIGDGVAGENGVGLNPRSSRSYISAAGNEYARGQRKEGLNGAREVTLKNPGGAGSGTALESA</sequence>
<dbReference type="PANTHER" id="PTHR12827:SF3">
    <property type="entry name" value="ANAPHASE-PROMOTING COMPLEX SUBUNIT 1"/>
    <property type="match status" value="1"/>
</dbReference>
<evidence type="ECO:0000256" key="1">
    <source>
        <dbReference type="ARBA" id="ARBA00010547"/>
    </source>
</evidence>
<dbReference type="GO" id="GO:0070979">
    <property type="term" value="P:protein K11-linked ubiquitination"/>
    <property type="evidence" value="ECO:0007669"/>
    <property type="project" value="TreeGrafter"/>
</dbReference>
<dbReference type="FunFam" id="1.25.10.10:FF:000531">
    <property type="entry name" value="Negative regulator of mitosis"/>
    <property type="match status" value="1"/>
</dbReference>
<dbReference type="Pfam" id="PF20518">
    <property type="entry name" value="Apc1_MidN"/>
    <property type="match status" value="1"/>
</dbReference>
<evidence type="ECO:0000313" key="8">
    <source>
        <dbReference type="EMBL" id="ELQ35401.1"/>
    </source>
</evidence>
<feature type="domain" description="Anaphase-promoting complex subunit 1 N-terminal" evidence="6">
    <location>
        <begin position="29"/>
        <end position="769"/>
    </location>
</feature>
<feature type="region of interest" description="Disordered" evidence="5">
    <location>
        <begin position="322"/>
        <end position="373"/>
    </location>
</feature>
<comment type="similarity">
    <text evidence="1">Belongs to the APC1 family.</text>
</comment>
<dbReference type="Pfam" id="PF12859">
    <property type="entry name" value="ANAPC1"/>
    <property type="match status" value="1"/>
</dbReference>
<organism evidence="8">
    <name type="scientific">Pyricularia oryzae (strain Y34)</name>
    <name type="common">Rice blast fungus</name>
    <name type="synonym">Magnaporthe oryzae</name>
    <dbReference type="NCBI Taxonomy" id="1143189"/>
    <lineage>
        <taxon>Eukaryota</taxon>
        <taxon>Fungi</taxon>
        <taxon>Dikarya</taxon>
        <taxon>Ascomycota</taxon>
        <taxon>Pezizomycotina</taxon>
        <taxon>Sordariomycetes</taxon>
        <taxon>Sordariomycetidae</taxon>
        <taxon>Magnaporthales</taxon>
        <taxon>Pyriculariaceae</taxon>
        <taxon>Pyricularia</taxon>
    </lineage>
</organism>
<dbReference type="GO" id="GO:0007091">
    <property type="term" value="P:metaphase/anaphase transition of mitotic cell cycle"/>
    <property type="evidence" value="ECO:0007669"/>
    <property type="project" value="TreeGrafter"/>
</dbReference>
<feature type="compositionally biased region" description="Polar residues" evidence="5">
    <location>
        <begin position="337"/>
        <end position="359"/>
    </location>
</feature>
<feature type="compositionally biased region" description="Polar residues" evidence="5">
    <location>
        <begin position="96"/>
        <end position="109"/>
    </location>
</feature>
<evidence type="ECO:0000256" key="3">
    <source>
        <dbReference type="ARBA" id="ARBA00022776"/>
    </source>
</evidence>
<feature type="compositionally biased region" description="Low complexity" evidence="5">
    <location>
        <begin position="792"/>
        <end position="803"/>
    </location>
</feature>
<feature type="region of interest" description="Disordered" evidence="5">
    <location>
        <begin position="1771"/>
        <end position="1790"/>
    </location>
</feature>
<evidence type="ECO:0000256" key="5">
    <source>
        <dbReference type="SAM" id="MobiDB-lite"/>
    </source>
</evidence>
<dbReference type="FunFam" id="1.25.10.10:FF:000283">
    <property type="entry name" value="Anaphase-promoting complex subunit 1"/>
    <property type="match status" value="1"/>
</dbReference>
<keyword evidence="4" id="KW-0131">Cell cycle</keyword>
<dbReference type="EMBL" id="JH793455">
    <property type="protein sequence ID" value="ELQ35401.1"/>
    <property type="molecule type" value="Genomic_DNA"/>
</dbReference>
<keyword evidence="3" id="KW-0498">Mitosis</keyword>
<feature type="region of interest" description="Disordered" evidence="5">
    <location>
        <begin position="782"/>
        <end position="804"/>
    </location>
</feature>
<dbReference type="InterPro" id="IPR024990">
    <property type="entry name" value="Apc1"/>
</dbReference>
<dbReference type="InterPro" id="IPR046794">
    <property type="entry name" value="Apc1_MidN"/>
</dbReference>
<feature type="region of interest" description="Disordered" evidence="5">
    <location>
        <begin position="88"/>
        <end position="109"/>
    </location>
</feature>
<dbReference type="GO" id="GO:0060090">
    <property type="term" value="F:molecular adaptor activity"/>
    <property type="evidence" value="ECO:0007669"/>
    <property type="project" value="TreeGrafter"/>
</dbReference>
<gene>
    <name evidence="8" type="ORF">OOU_Y34scaffold00709g2</name>
</gene>
<feature type="domain" description="Anaphase-promoting complex subunit 1 middle" evidence="7">
    <location>
        <begin position="1030"/>
        <end position="1097"/>
    </location>
</feature>
<evidence type="ECO:0000256" key="4">
    <source>
        <dbReference type="ARBA" id="ARBA00023306"/>
    </source>
</evidence>
<protein>
    <submittedName>
        <fullName evidence="8">Negative regulator of mitosis</fullName>
    </submittedName>
</protein>
<dbReference type="GO" id="GO:0005680">
    <property type="term" value="C:anaphase-promoting complex"/>
    <property type="evidence" value="ECO:0007669"/>
    <property type="project" value="InterPro"/>
</dbReference>
<feature type="region of interest" description="Disordered" evidence="5">
    <location>
        <begin position="1842"/>
        <end position="1871"/>
    </location>
</feature>
<dbReference type="InterPro" id="IPR049255">
    <property type="entry name" value="Apc1_N"/>
</dbReference>
<keyword evidence="2" id="KW-0132">Cell division</keyword>
<dbReference type="InterPro" id="IPR011989">
    <property type="entry name" value="ARM-like"/>
</dbReference>
<dbReference type="GO" id="GO:0031145">
    <property type="term" value="P:anaphase-promoting complex-dependent catabolic process"/>
    <property type="evidence" value="ECO:0007669"/>
    <property type="project" value="TreeGrafter"/>
</dbReference>
<reference evidence="8" key="1">
    <citation type="journal article" date="2012" name="PLoS Genet.">
        <title>Comparative analysis of the genomes of two field isolates of the rice blast fungus Magnaporthe oryzae.</title>
        <authorList>
            <person name="Xue M."/>
            <person name="Yang J."/>
            <person name="Li Z."/>
            <person name="Hu S."/>
            <person name="Yao N."/>
            <person name="Dean R.A."/>
            <person name="Zhao W."/>
            <person name="Shen M."/>
            <person name="Zhang H."/>
            <person name="Li C."/>
            <person name="Liu L."/>
            <person name="Cao L."/>
            <person name="Xu X."/>
            <person name="Xing Y."/>
            <person name="Hsiang T."/>
            <person name="Zhang Z."/>
            <person name="Xu J.R."/>
            <person name="Peng Y.L."/>
        </authorList>
    </citation>
    <scope>NUCLEOTIDE SEQUENCE</scope>
    <source>
        <strain evidence="8">Y34</strain>
    </source>
</reference>
<evidence type="ECO:0000256" key="2">
    <source>
        <dbReference type="ARBA" id="ARBA00022618"/>
    </source>
</evidence>
<feature type="region of interest" description="Disordered" evidence="5">
    <location>
        <begin position="2081"/>
        <end position="2109"/>
    </location>
</feature>
<dbReference type="Gene3D" id="1.25.10.10">
    <property type="entry name" value="Leucine-rich Repeat Variant"/>
    <property type="match status" value="2"/>
</dbReference>
<name>A0AA97PI15_PYRO3</name>
<feature type="compositionally biased region" description="Basic residues" evidence="5">
    <location>
        <begin position="323"/>
        <end position="336"/>
    </location>
</feature>
<evidence type="ECO:0000259" key="7">
    <source>
        <dbReference type="Pfam" id="PF20518"/>
    </source>
</evidence>
<dbReference type="GO" id="GO:0051301">
    <property type="term" value="P:cell division"/>
    <property type="evidence" value="ECO:0007669"/>
    <property type="project" value="UniProtKB-KW"/>
</dbReference>
<dbReference type="Proteomes" id="UP000011086">
    <property type="component" value="Unassembled WGS sequence"/>
</dbReference>
<evidence type="ECO:0000259" key="6">
    <source>
        <dbReference type="Pfam" id="PF12859"/>
    </source>
</evidence>
<proteinExistence type="inferred from homology"/>
<accession>A0AA97PI15</accession>
<dbReference type="PANTHER" id="PTHR12827">
    <property type="entry name" value="MEIOTIC CHECKPOINT REGULATOR TSG24 FAMILY MEMBER"/>
    <property type="match status" value="1"/>
</dbReference>